<keyword evidence="1" id="KW-0472">Membrane</keyword>
<evidence type="ECO:0000256" key="1">
    <source>
        <dbReference type="SAM" id="Phobius"/>
    </source>
</evidence>
<comment type="caution">
    <text evidence="3">The sequence shown here is derived from an EMBL/GenBank/DDBJ whole genome shotgun (WGS) entry which is preliminary data.</text>
</comment>
<proteinExistence type="predicted"/>
<dbReference type="AlphaFoldDB" id="A0A8S1XNT2"/>
<dbReference type="OrthoDB" id="309404at2759"/>
<dbReference type="OMA" id="LIQTICY"/>
<evidence type="ECO:0000256" key="2">
    <source>
        <dbReference type="SAM" id="SignalP"/>
    </source>
</evidence>
<feature type="signal peptide" evidence="2">
    <location>
        <begin position="1"/>
        <end position="15"/>
    </location>
</feature>
<reference evidence="3" key="1">
    <citation type="submission" date="2021-01" db="EMBL/GenBank/DDBJ databases">
        <authorList>
            <consortium name="Genoscope - CEA"/>
            <person name="William W."/>
        </authorList>
    </citation>
    <scope>NUCLEOTIDE SEQUENCE</scope>
</reference>
<dbReference type="EMBL" id="CAJJDP010000128">
    <property type="protein sequence ID" value="CAD8202861.1"/>
    <property type="molecule type" value="Genomic_DNA"/>
</dbReference>
<keyword evidence="1" id="KW-1133">Transmembrane helix</keyword>
<evidence type="ECO:0000313" key="4">
    <source>
        <dbReference type="Proteomes" id="UP000683925"/>
    </source>
</evidence>
<organism evidence="3 4">
    <name type="scientific">Paramecium octaurelia</name>
    <dbReference type="NCBI Taxonomy" id="43137"/>
    <lineage>
        <taxon>Eukaryota</taxon>
        <taxon>Sar</taxon>
        <taxon>Alveolata</taxon>
        <taxon>Ciliophora</taxon>
        <taxon>Intramacronucleata</taxon>
        <taxon>Oligohymenophorea</taxon>
        <taxon>Peniculida</taxon>
        <taxon>Parameciidae</taxon>
        <taxon>Paramecium</taxon>
    </lineage>
</organism>
<name>A0A8S1XNT2_PAROT</name>
<keyword evidence="4" id="KW-1185">Reference proteome</keyword>
<keyword evidence="2" id="KW-0732">Signal</keyword>
<dbReference type="Proteomes" id="UP000683925">
    <property type="component" value="Unassembled WGS sequence"/>
</dbReference>
<evidence type="ECO:0000313" key="3">
    <source>
        <dbReference type="EMBL" id="CAD8202861.1"/>
    </source>
</evidence>
<feature type="chain" id="PRO_5035900886" description="Transmembrane protein" evidence="2">
    <location>
        <begin position="16"/>
        <end position="1254"/>
    </location>
</feature>
<accession>A0A8S1XNT2</accession>
<gene>
    <name evidence="3" type="ORF">POCTA_138.1.T1280121</name>
</gene>
<evidence type="ECO:0008006" key="5">
    <source>
        <dbReference type="Google" id="ProtNLM"/>
    </source>
</evidence>
<sequence>MIIALFISLIQIANFQEANFMLYCDKDIVLQNGENYIPTIYDQNSPNNFSFRDQPEYLELLDTFKINRQNIIYSSLTNQHLIIMNKYGNRYSLEKFNLIFHFTENQIMNYTLAQVYETDLEIGQCANIIFVDLLFSNISIICEYDDQYIVYMLYQEKKDSPIIIQNSYNLRILEQCTFSIYSHQYQQILILSFDNCKTWIIYKCDIERIQVLAESNNFNNQILRHIEYSNVIIMQFDHLIINVYSNITLYENKYQKILNFKQYDEQFVIVVEKTNNDVVDDLQSKNLILYRIQNPQKIIKTFHFIILQFDTYLEYINPFSISYFLQLKMNQRTSLFCNNPLLILINEFHELHVIKINQHSNYLICNEYESQNQISLIENMFHRDLKILTGQIIHKKTYEQEFINNSYNIQISLLQNQFYFSLYTGLFSKLKLTPDLIFLNNSSKIQCNLIKYTILSRSCIDLIKNYLWIKEFVVYYQLHVLYQQENLELMLMNCVTNKSFAVGKFEALKIEEPQFYIFKTQIFIPYEDGTKVLCLEIRNGASSISPKIIKIQGRLKKILCYKNMYIIITKAYQMFLYQNKLMAVSTKDIAELGIISVYQCENFEIFFGVIKACSFNQTIIINTQIFTVQFNLDTQILSIIQIKSTYNSYILIEKTKKEQINVNKYELIGNQKILLFTLPKFRFEYQIPIKYVTAGNFLAIAATSNNTKVILIYYLINDYHDILIDIIIVDGFYFHFCSDNSLAILSNQQWKIYDLQSLDLNCKIEEKFVENSKIFNYELQQISKINQKDQKKITLNLELINLTGNIIQSKSSVATFRFNNTKQKIVFDPQILVAGPIYNITSSNAAIKPPLQNIRNITKTQCAELIQTICYNTENNEIFLDLLNNTIYKYIGQKHLEAFKSEEYYIIAYFSGDFVQNFEIYKQNEGLIIKTNIQQQFRMKYDWITIFSNYCLIQQNEQLHVYVIQSDQLIKIDTLEFQCRDCETIKVKNSNNTIMISSSVNAHFSFESFVILQIIKNKVYLHQFNKVEEEFLLQELKNIELIRFYNLSSIQDNQLSGKIVAFQLHQQIYVLDIVLNLELNQLKISRQIGTVSYFGITYVNQIFILESYLMLISSDYSQYTLLLLYNLSDFSVCNSKYPIQTVHIDQFPQIQFYNLTHFFITFKMSDQIQLFQISEYSLEIQNTSNKYANLLFKNSEQSLEFQAELIQISNQSLFSICQKYIFYLILLSCLIFCYLSKRKKKQRHEIENHSEIEL</sequence>
<feature type="transmembrane region" description="Helical" evidence="1">
    <location>
        <begin position="1220"/>
        <end position="1236"/>
    </location>
</feature>
<keyword evidence="1" id="KW-0812">Transmembrane</keyword>
<protein>
    <recommendedName>
        <fullName evidence="5">Transmembrane protein</fullName>
    </recommendedName>
</protein>